<evidence type="ECO:0000256" key="1">
    <source>
        <dbReference type="SAM" id="MobiDB-lite"/>
    </source>
</evidence>
<feature type="region of interest" description="Disordered" evidence="1">
    <location>
        <begin position="161"/>
        <end position="186"/>
    </location>
</feature>
<evidence type="ECO:0000313" key="2">
    <source>
        <dbReference type="EMBL" id="CAB0045237.1"/>
    </source>
</evidence>
<accession>A0A6H5J6W3</accession>
<evidence type="ECO:0000313" key="3">
    <source>
        <dbReference type="Proteomes" id="UP000479190"/>
    </source>
</evidence>
<dbReference type="Proteomes" id="UP000479190">
    <property type="component" value="Unassembled WGS sequence"/>
</dbReference>
<organism evidence="2 3">
    <name type="scientific">Trichogramma brassicae</name>
    <dbReference type="NCBI Taxonomy" id="86971"/>
    <lineage>
        <taxon>Eukaryota</taxon>
        <taxon>Metazoa</taxon>
        <taxon>Ecdysozoa</taxon>
        <taxon>Arthropoda</taxon>
        <taxon>Hexapoda</taxon>
        <taxon>Insecta</taxon>
        <taxon>Pterygota</taxon>
        <taxon>Neoptera</taxon>
        <taxon>Endopterygota</taxon>
        <taxon>Hymenoptera</taxon>
        <taxon>Apocrita</taxon>
        <taxon>Proctotrupomorpha</taxon>
        <taxon>Chalcidoidea</taxon>
        <taxon>Trichogrammatidae</taxon>
        <taxon>Trichogramma</taxon>
    </lineage>
</organism>
<name>A0A6H5J6W3_9HYME</name>
<reference evidence="2 3" key="1">
    <citation type="submission" date="2020-02" db="EMBL/GenBank/DDBJ databases">
        <authorList>
            <person name="Ferguson B K."/>
        </authorList>
    </citation>
    <scope>NUCLEOTIDE SEQUENCE [LARGE SCALE GENOMIC DNA]</scope>
</reference>
<dbReference type="AlphaFoldDB" id="A0A6H5J6W3"/>
<gene>
    <name evidence="2" type="ORF">TBRA_LOCUS16773</name>
</gene>
<keyword evidence="3" id="KW-1185">Reference proteome</keyword>
<dbReference type="EMBL" id="CADCXV010001553">
    <property type="protein sequence ID" value="CAB0045237.1"/>
    <property type="molecule type" value="Genomic_DNA"/>
</dbReference>
<feature type="region of interest" description="Disordered" evidence="1">
    <location>
        <begin position="35"/>
        <end position="94"/>
    </location>
</feature>
<sequence>MSQIRYFKYRVSVFFDSFPNPFVWRRLTHDAPEHLTTHRHLPRRASPGRASAYLPPDSPGHTPAHRHLPRGAPSPGRASASATRATGTHARASAPATRCVITRSCIGTCHPTHRDTRPRIGTCHAVQRQLYHVRPLRHRSHEERPSCAPFAAHTVFTEPFVSGADAPAPPASPSEPFLRAGLPPLH</sequence>
<protein>
    <submittedName>
        <fullName evidence="2">Uncharacterized protein</fullName>
    </submittedName>
</protein>
<proteinExistence type="predicted"/>
<feature type="compositionally biased region" description="Low complexity" evidence="1">
    <location>
        <begin position="70"/>
        <end position="94"/>
    </location>
</feature>